<dbReference type="InterPro" id="IPR019004">
    <property type="entry name" value="YqeY/Aim41"/>
</dbReference>
<comment type="caution">
    <text evidence="1">The sequence shown here is derived from an EMBL/GenBank/DDBJ whole genome shotgun (WGS) entry which is preliminary data.</text>
</comment>
<organism evidence="1">
    <name type="scientific">bioreactor metagenome</name>
    <dbReference type="NCBI Taxonomy" id="1076179"/>
    <lineage>
        <taxon>unclassified sequences</taxon>
        <taxon>metagenomes</taxon>
        <taxon>ecological metagenomes</taxon>
    </lineage>
</organism>
<sequence length="149" mass="16767">MSLKETLLQDLKEAMKEKDTIRKNTVQLVRSGILQIEKDNHVELDDDGIIDVIAKELKKRRDSLPEFEKSGRIDLIENLNKEIEVLLGYLPKQLTEDEIKKIVEETIAETGASSVKEMGKVMGAVSSKTKGRADNKVVSGYVKELLSKK</sequence>
<dbReference type="Gene3D" id="1.10.1510.10">
    <property type="entry name" value="Uncharacterised protein YqeY/AIM41 PF09424, N-terminal domain"/>
    <property type="match status" value="1"/>
</dbReference>
<dbReference type="GO" id="GO:0016884">
    <property type="term" value="F:carbon-nitrogen ligase activity, with glutamine as amido-N-donor"/>
    <property type="evidence" value="ECO:0007669"/>
    <property type="project" value="InterPro"/>
</dbReference>
<reference evidence="1" key="1">
    <citation type="submission" date="2019-08" db="EMBL/GenBank/DDBJ databases">
        <authorList>
            <person name="Kucharzyk K."/>
            <person name="Murdoch R.W."/>
            <person name="Higgins S."/>
            <person name="Loffler F."/>
        </authorList>
    </citation>
    <scope>NUCLEOTIDE SEQUENCE</scope>
</reference>
<evidence type="ECO:0000313" key="1">
    <source>
        <dbReference type="EMBL" id="MPM95425.1"/>
    </source>
</evidence>
<dbReference type="InterPro" id="IPR042184">
    <property type="entry name" value="YqeY/Aim41_N"/>
</dbReference>
<protein>
    <recommendedName>
        <fullName evidence="2">Glutamyl-tRNA(Gln) amidotransferase subunit E</fullName>
    </recommendedName>
</protein>
<proteinExistence type="predicted"/>
<name>A0A645E1L4_9ZZZZ</name>
<dbReference type="Gene3D" id="1.10.10.410">
    <property type="match status" value="1"/>
</dbReference>
<gene>
    <name evidence="1" type="primary">yqeY_29</name>
    <name evidence="1" type="ORF">SDC9_142579</name>
</gene>
<accession>A0A645E1L4</accession>
<dbReference type="InterPro" id="IPR023168">
    <property type="entry name" value="GatB_Yqey_C_2"/>
</dbReference>
<dbReference type="PANTHER" id="PTHR28055">
    <property type="entry name" value="ALTERED INHERITANCE OF MITOCHONDRIA PROTEIN 41, MITOCHONDRIAL"/>
    <property type="match status" value="1"/>
</dbReference>
<dbReference type="InterPro" id="IPR003789">
    <property type="entry name" value="Asn/Gln_tRNA_amidoTrase-B-like"/>
</dbReference>
<dbReference type="EMBL" id="VSSQ01041925">
    <property type="protein sequence ID" value="MPM95425.1"/>
    <property type="molecule type" value="Genomic_DNA"/>
</dbReference>
<dbReference type="AlphaFoldDB" id="A0A645E1L4"/>
<dbReference type="PANTHER" id="PTHR28055:SF1">
    <property type="entry name" value="ALTERED INHERITANCE OF MITOCHONDRIA PROTEIN 41, MITOCHONDRIAL"/>
    <property type="match status" value="1"/>
</dbReference>
<dbReference type="SUPFAM" id="SSF89095">
    <property type="entry name" value="GatB/YqeY motif"/>
    <property type="match status" value="1"/>
</dbReference>
<evidence type="ECO:0008006" key="2">
    <source>
        <dbReference type="Google" id="ProtNLM"/>
    </source>
</evidence>
<dbReference type="Pfam" id="PF09424">
    <property type="entry name" value="YqeY"/>
    <property type="match status" value="1"/>
</dbReference>